<dbReference type="PANTHER" id="PTHR31375">
    <property type="match status" value="1"/>
</dbReference>
<dbReference type="EMBL" id="JBAMMX010000023">
    <property type="protein sequence ID" value="KAK6917084.1"/>
    <property type="molecule type" value="Genomic_DNA"/>
</dbReference>
<proteinExistence type="inferred from homology"/>
<evidence type="ECO:0000256" key="1">
    <source>
        <dbReference type="ARBA" id="ARBA00004191"/>
    </source>
</evidence>
<evidence type="ECO:0000256" key="6">
    <source>
        <dbReference type="ARBA" id="ARBA00023295"/>
    </source>
</evidence>
<dbReference type="AlphaFoldDB" id="A0AAN8YVX8"/>
<keyword evidence="3" id="KW-0134">Cell wall</keyword>
<sequence>MIDPLSPSALIRLPPFSMQQVHAQTKDFIITEYGARADGKTDNSEVFLKVWNEACKGKGRNTILIPPGVYITNPVRLKGPCNGEMLFNNKGVVKAPNNDPQLHVRDWITFERIDRLTVFGDGTFDGQGPIAWPYKKKTTNLNLPTILTFNFVTNSVINHIKLIDSKSVHMKLFSCSNVHVDHITITAPDESPNTDGIIISNSNQIDISNSNIGSGDDCIAFLPGSKDVHISHVNCGPGHGISIGSMGGGEGEEDISGLLIESCTFTKTTNGVRIKTKVDPSFPVTASNITFQDIIMNDVSKPIFIDQQYFNEKPGAESQVQVADVKYINISGSSKTQEAVKLMCSKIKPCQRLILNNINLNYNGPKGPVKSECANANGVALGKQNPPSCL</sequence>
<dbReference type="GO" id="GO:0071555">
    <property type="term" value="P:cell wall organization"/>
    <property type="evidence" value="ECO:0007669"/>
    <property type="project" value="UniProtKB-KW"/>
</dbReference>
<evidence type="ECO:0000256" key="8">
    <source>
        <dbReference type="PROSITE-ProRule" id="PRU10052"/>
    </source>
</evidence>
<dbReference type="SMART" id="SM00710">
    <property type="entry name" value="PbH1"/>
    <property type="match status" value="5"/>
</dbReference>
<accession>A0AAN8YVX8</accession>
<gene>
    <name evidence="10" type="ORF">RJ641_017835</name>
</gene>
<protein>
    <submittedName>
        <fullName evidence="10">Glycoside hydrolase, family 28</fullName>
    </submittedName>
</protein>
<dbReference type="Pfam" id="PF00295">
    <property type="entry name" value="Glyco_hydro_28"/>
    <property type="match status" value="1"/>
</dbReference>
<keyword evidence="5 9" id="KW-0378">Hydrolase</keyword>
<evidence type="ECO:0000256" key="9">
    <source>
        <dbReference type="RuleBase" id="RU361169"/>
    </source>
</evidence>
<dbReference type="InterPro" id="IPR011050">
    <property type="entry name" value="Pectin_lyase_fold/virulence"/>
</dbReference>
<keyword evidence="7" id="KW-0961">Cell wall biogenesis/degradation</keyword>
<name>A0AAN8YVX8_9MAGN</name>
<evidence type="ECO:0000256" key="4">
    <source>
        <dbReference type="ARBA" id="ARBA00022525"/>
    </source>
</evidence>
<keyword evidence="4" id="KW-0964">Secreted</keyword>
<dbReference type="Gene3D" id="2.160.20.10">
    <property type="entry name" value="Single-stranded right-handed beta-helix, Pectin lyase-like"/>
    <property type="match status" value="1"/>
</dbReference>
<evidence type="ECO:0000313" key="11">
    <source>
        <dbReference type="Proteomes" id="UP001370490"/>
    </source>
</evidence>
<dbReference type="InterPro" id="IPR012334">
    <property type="entry name" value="Pectin_lyas_fold"/>
</dbReference>
<reference evidence="10 11" key="1">
    <citation type="submission" date="2023-12" db="EMBL/GenBank/DDBJ databases">
        <title>A high-quality genome assembly for Dillenia turbinata (Dilleniales).</title>
        <authorList>
            <person name="Chanderbali A."/>
        </authorList>
    </citation>
    <scope>NUCLEOTIDE SEQUENCE [LARGE SCALE GENOMIC DNA]</scope>
    <source>
        <strain evidence="10">LSX21</strain>
        <tissue evidence="10">Leaf</tissue>
    </source>
</reference>
<dbReference type="InterPro" id="IPR000743">
    <property type="entry name" value="Glyco_hydro_28"/>
</dbReference>
<organism evidence="10 11">
    <name type="scientific">Dillenia turbinata</name>
    <dbReference type="NCBI Taxonomy" id="194707"/>
    <lineage>
        <taxon>Eukaryota</taxon>
        <taxon>Viridiplantae</taxon>
        <taxon>Streptophyta</taxon>
        <taxon>Embryophyta</taxon>
        <taxon>Tracheophyta</taxon>
        <taxon>Spermatophyta</taxon>
        <taxon>Magnoliopsida</taxon>
        <taxon>eudicotyledons</taxon>
        <taxon>Gunneridae</taxon>
        <taxon>Pentapetalae</taxon>
        <taxon>Dilleniales</taxon>
        <taxon>Dilleniaceae</taxon>
        <taxon>Dillenia</taxon>
    </lineage>
</organism>
<dbReference type="GO" id="GO:0004650">
    <property type="term" value="F:polygalacturonase activity"/>
    <property type="evidence" value="ECO:0007669"/>
    <property type="project" value="InterPro"/>
</dbReference>
<feature type="active site" evidence="8">
    <location>
        <position position="239"/>
    </location>
</feature>
<dbReference type="FunFam" id="2.160.20.10:FF:000004">
    <property type="entry name" value="Pectin lyase-like superfamily protein"/>
    <property type="match status" value="1"/>
</dbReference>
<dbReference type="PROSITE" id="PS00502">
    <property type="entry name" value="POLYGALACTURONASE"/>
    <property type="match status" value="1"/>
</dbReference>
<dbReference type="GO" id="GO:0005975">
    <property type="term" value="P:carbohydrate metabolic process"/>
    <property type="evidence" value="ECO:0007669"/>
    <property type="project" value="InterPro"/>
</dbReference>
<comment type="similarity">
    <text evidence="2 9">Belongs to the glycosyl hydrolase 28 family.</text>
</comment>
<dbReference type="InterPro" id="IPR006626">
    <property type="entry name" value="PbH1"/>
</dbReference>
<evidence type="ECO:0000256" key="3">
    <source>
        <dbReference type="ARBA" id="ARBA00022512"/>
    </source>
</evidence>
<keyword evidence="6 9" id="KW-0326">Glycosidase</keyword>
<dbReference type="SUPFAM" id="SSF51126">
    <property type="entry name" value="Pectin lyase-like"/>
    <property type="match status" value="1"/>
</dbReference>
<dbReference type="Proteomes" id="UP001370490">
    <property type="component" value="Unassembled WGS sequence"/>
</dbReference>
<evidence type="ECO:0000256" key="7">
    <source>
        <dbReference type="ARBA" id="ARBA00023316"/>
    </source>
</evidence>
<evidence type="ECO:0000256" key="2">
    <source>
        <dbReference type="ARBA" id="ARBA00008834"/>
    </source>
</evidence>
<keyword evidence="11" id="KW-1185">Reference proteome</keyword>
<evidence type="ECO:0000313" key="10">
    <source>
        <dbReference type="EMBL" id="KAK6917084.1"/>
    </source>
</evidence>
<evidence type="ECO:0000256" key="5">
    <source>
        <dbReference type="ARBA" id="ARBA00022801"/>
    </source>
</evidence>
<comment type="caution">
    <text evidence="10">The sequence shown here is derived from an EMBL/GenBank/DDBJ whole genome shotgun (WGS) entry which is preliminary data.</text>
</comment>
<comment type="subcellular location">
    <subcellularLocation>
        <location evidence="1">Secreted</location>
        <location evidence="1">Cell wall</location>
    </subcellularLocation>
</comment>